<feature type="signal peptide" evidence="1">
    <location>
        <begin position="1"/>
        <end position="24"/>
    </location>
</feature>
<dbReference type="EMBL" id="CP103300">
    <property type="protein sequence ID" value="UYM18143.1"/>
    <property type="molecule type" value="Genomic_DNA"/>
</dbReference>
<feature type="chain" id="PRO_5047469715" evidence="1">
    <location>
        <begin position="25"/>
        <end position="140"/>
    </location>
</feature>
<dbReference type="RefSeq" id="WP_262600903.1">
    <property type="nucleotide sequence ID" value="NZ_CP103300.1"/>
</dbReference>
<keyword evidence="1" id="KW-0732">Signal</keyword>
<protein>
    <submittedName>
        <fullName evidence="2">Uncharacterized protein</fullName>
    </submittedName>
</protein>
<gene>
    <name evidence="2" type="ORF">NX720_09620</name>
</gene>
<proteinExistence type="predicted"/>
<reference evidence="2" key="1">
    <citation type="submission" date="2022-10" db="EMBL/GenBank/DDBJ databases">
        <title>Completed Genome Sequence of two octocoral isolated bacterium, Endozoicomonas euniceicola EF212T and Endozoicomonas gorgoniicola PS125T.</title>
        <authorList>
            <person name="Chiou Y.-J."/>
            <person name="Chen Y.-H."/>
        </authorList>
    </citation>
    <scope>NUCLEOTIDE SEQUENCE</scope>
    <source>
        <strain evidence="2">EF212</strain>
    </source>
</reference>
<sequence>MNRTLAALAAGAVFGLLCLGKAAAQSIESAYVLRSPYDSEWLLVKYTGDDGKTYYCIYTNLADAGSDISRQTLWCAERAKRIKNPNNHNETKAIAVSFYSQQYGYSGESPLSFPNGYPIGQTIELTFLQEVDVSNLNFSE</sequence>
<evidence type="ECO:0000313" key="3">
    <source>
        <dbReference type="Proteomes" id="UP001163255"/>
    </source>
</evidence>
<evidence type="ECO:0000313" key="2">
    <source>
        <dbReference type="EMBL" id="UYM18143.1"/>
    </source>
</evidence>
<organism evidence="2 3">
    <name type="scientific">Endozoicomonas euniceicola</name>
    <dbReference type="NCBI Taxonomy" id="1234143"/>
    <lineage>
        <taxon>Bacteria</taxon>
        <taxon>Pseudomonadati</taxon>
        <taxon>Pseudomonadota</taxon>
        <taxon>Gammaproteobacteria</taxon>
        <taxon>Oceanospirillales</taxon>
        <taxon>Endozoicomonadaceae</taxon>
        <taxon>Endozoicomonas</taxon>
    </lineage>
</organism>
<dbReference type="Proteomes" id="UP001163255">
    <property type="component" value="Chromosome"/>
</dbReference>
<name>A0ABY6GZB4_9GAMM</name>
<evidence type="ECO:0000256" key="1">
    <source>
        <dbReference type="SAM" id="SignalP"/>
    </source>
</evidence>
<keyword evidence="3" id="KW-1185">Reference proteome</keyword>
<accession>A0ABY6GZB4</accession>